<protein>
    <submittedName>
        <fullName evidence="1">Uncharacterized protein</fullName>
    </submittedName>
</protein>
<dbReference type="KEGG" id="bpro:PMF13cell1_03549"/>
<gene>
    <name evidence="1" type="ORF">PMF13cell1_03549</name>
</gene>
<dbReference type="AlphaFoldDB" id="A0A4P6M0K5"/>
<name>A0A4P6M0K5_9FIRM</name>
<proteinExistence type="predicted"/>
<dbReference type="EMBL" id="CP035945">
    <property type="protein sequence ID" value="QBE97986.1"/>
    <property type="molecule type" value="Genomic_DNA"/>
</dbReference>
<organism evidence="1 2">
    <name type="scientific">Blautia producta</name>
    <dbReference type="NCBI Taxonomy" id="33035"/>
    <lineage>
        <taxon>Bacteria</taxon>
        <taxon>Bacillati</taxon>
        <taxon>Bacillota</taxon>
        <taxon>Clostridia</taxon>
        <taxon>Lachnospirales</taxon>
        <taxon>Lachnospiraceae</taxon>
        <taxon>Blautia</taxon>
    </lineage>
</organism>
<sequence length="229" mass="26697">MMIGPEAYYEEHLKGKNKKQIMVVIADLRQEMDNLKNTMEHPTYGRKPIIQPSESTRLWCARLYLERAKQALEDVGGSYVLSKEEQKAKRFDDSIPAICRVKFSIGGCFSGQQTYIIAIGDDEKLHYSVEYSGIYKPIDQLDTQGYLFEKDEFLDGIRELHMGEWRSSYNPERFGYSYLDGTQWELEVEFSDGHKSFKSYGDNSYPYNFAEFQELLGIDNTEEEDNFDE</sequence>
<reference evidence="1 2" key="1">
    <citation type="submission" date="2019-01" db="EMBL/GenBank/DDBJ databases">
        <title>PMF-metabolizing Aryl O-demethylase.</title>
        <authorList>
            <person name="Kim M."/>
        </authorList>
    </citation>
    <scope>NUCLEOTIDE SEQUENCE [LARGE SCALE GENOMIC DNA]</scope>
    <source>
        <strain evidence="1 2">PMF1</strain>
    </source>
</reference>
<dbReference type="RefSeq" id="WP_130181576.1">
    <property type="nucleotide sequence ID" value="NZ_CP035945.1"/>
</dbReference>
<dbReference type="Proteomes" id="UP000289794">
    <property type="component" value="Chromosome"/>
</dbReference>
<evidence type="ECO:0000313" key="2">
    <source>
        <dbReference type="Proteomes" id="UP000289794"/>
    </source>
</evidence>
<accession>A0A4P6M0K5</accession>
<evidence type="ECO:0000313" key="1">
    <source>
        <dbReference type="EMBL" id="QBE97986.1"/>
    </source>
</evidence>